<evidence type="ECO:0000256" key="3">
    <source>
        <dbReference type="ARBA" id="ARBA00043967"/>
    </source>
</evidence>
<sequence length="860" mass="95467">MTLTPEASTTAAEPLTQQQAIASLGRYGYGWADSDVAGASAQRGLSEAVVRDISAKKNEPEWMLQNRLKALRIFERKPMPKWGSNLEGIDFDNIKYFVRSTEKQAASWDDLPEDIRNTYDKLGIPEAEKQRLVAGVAAQYECLAGATLVWTANRGQVPIKEIECGDRVFAYDEEAERFIVAPVKASAQTDTRLTYAVKTTRRSIRATDNHPMLVLRDERQAGRQRARFARRWVTVGEIKPGDFIAVPRTVPNFGVAAELPTVAGLAAPAATSIDLMWLLGLYIGDGNLHLSTKTYRVQFAIPATDVELRAELTRVVKNLFSLRCIEADEYRVVVNSKALTEWMVELGFGGLSLTKRVPDWVYGLPVDQRLAFLGGWVDADGYVQPERSGSVMLTCANETLLGQARELAELSGLRASGPWSFTQPYRHAPERMQIAWRLGISGNFDRLGCRNPKRTARFGRRRYVHSSNGAHGTTIRAHTNEWLGFERVKSVEPYAVEPVYDIEVDGPHNFIAEGLVVHNSEVVYHQIREDLEAQGVIFLDTDTGLREHPEIFKRYFGTVIPAGDNKFSALNTAVWSGGSFIVVPPGVHVDIPLQAYFRINTENMGQFERTLIIVGENAYVHYVEGCTAPVYKSDSLHSAVVEIIVKPGGRCRYTTIQNWSNNVYNLVTKRARAEAGATMEWIDGNIGSKVTMKYPAVWMTGEHAKGEVLSVAFAGEYQHQDTGAKMLHLAPNTSSNIVSKSVARGGGRTSYRGLVQVNKGAHGSRSSVKCDALLVDTVSRSDTYPYVDIREDDVTMGHEATVSKVSENQLFYLMSRGLTEDEAMAMVVRGFVEPIAKELPMEYALELNRLIELQMEGAVG</sequence>
<evidence type="ECO:0000313" key="5">
    <source>
        <dbReference type="EMBL" id="BBX96032.1"/>
    </source>
</evidence>
<dbReference type="NCBIfam" id="TIGR01443">
    <property type="entry name" value="intein_Cterm"/>
    <property type="match status" value="1"/>
</dbReference>
<dbReference type="GO" id="GO:0004519">
    <property type="term" value="F:endonuclease activity"/>
    <property type="evidence" value="ECO:0007669"/>
    <property type="project" value="InterPro"/>
</dbReference>
<feature type="domain" description="DOD-type homing endonuclease" evidence="4">
    <location>
        <begin position="278"/>
        <end position="413"/>
    </location>
</feature>
<accession>A0A7I7NHC3</accession>
<dbReference type="PROSITE" id="PS50819">
    <property type="entry name" value="INTEIN_ENDONUCLEASE"/>
    <property type="match status" value="1"/>
</dbReference>
<dbReference type="PRINTS" id="PR00379">
    <property type="entry name" value="INTEIN"/>
</dbReference>
<dbReference type="GO" id="GO:0016226">
    <property type="term" value="P:iron-sulfur cluster assembly"/>
    <property type="evidence" value="ECO:0007669"/>
    <property type="project" value="InterPro"/>
</dbReference>
<dbReference type="InterPro" id="IPR003586">
    <property type="entry name" value="Hint_dom_C"/>
</dbReference>
<dbReference type="SUPFAM" id="SSF101960">
    <property type="entry name" value="Stabilizer of iron transporter SufD"/>
    <property type="match status" value="1"/>
</dbReference>
<dbReference type="Pfam" id="PF14890">
    <property type="entry name" value="Intein_splicing"/>
    <property type="match status" value="1"/>
</dbReference>
<dbReference type="InterPro" id="IPR003587">
    <property type="entry name" value="Hint_dom_N"/>
</dbReference>
<dbReference type="InterPro" id="IPR004042">
    <property type="entry name" value="Intein_endonuc_central"/>
</dbReference>
<dbReference type="Gene3D" id="3.10.28.10">
    <property type="entry name" value="Homing endonucleases"/>
    <property type="match status" value="1"/>
</dbReference>
<dbReference type="SMART" id="SM00305">
    <property type="entry name" value="HintC"/>
    <property type="match status" value="1"/>
</dbReference>
<evidence type="ECO:0000259" key="4">
    <source>
        <dbReference type="PROSITE" id="PS50819"/>
    </source>
</evidence>
<dbReference type="AlphaFoldDB" id="A0A7I7NHC3"/>
<dbReference type="Pfam" id="PF01458">
    <property type="entry name" value="SUFBD_core"/>
    <property type="match status" value="1"/>
</dbReference>
<keyword evidence="1" id="KW-0068">Autocatalytic cleavage</keyword>
<dbReference type="InterPro" id="IPR010231">
    <property type="entry name" value="SUF_FeS_clus_asmbl_SufB"/>
</dbReference>
<dbReference type="InterPro" id="IPR036844">
    <property type="entry name" value="Hint_dom_sf"/>
</dbReference>
<dbReference type="SUPFAM" id="SSF51294">
    <property type="entry name" value="Hedgehog/intein (Hint) domain"/>
    <property type="match status" value="1"/>
</dbReference>
<dbReference type="Gene3D" id="2.170.16.10">
    <property type="entry name" value="Hedgehog/Intein (Hint) domain"/>
    <property type="match status" value="2"/>
</dbReference>
<dbReference type="KEGG" id="mlj:MLAC_13260"/>
<gene>
    <name evidence="5" type="ORF">MLAC_13260</name>
</gene>
<evidence type="ECO:0000256" key="2">
    <source>
        <dbReference type="ARBA" id="ARBA00023000"/>
    </source>
</evidence>
<evidence type="ECO:0000256" key="1">
    <source>
        <dbReference type="ARBA" id="ARBA00022813"/>
    </source>
</evidence>
<dbReference type="PROSITE" id="PS50818">
    <property type="entry name" value="INTEIN_C_TER"/>
    <property type="match status" value="1"/>
</dbReference>
<organism evidence="5 6">
    <name type="scientific">Mycobacterium lacus</name>
    <dbReference type="NCBI Taxonomy" id="169765"/>
    <lineage>
        <taxon>Bacteria</taxon>
        <taxon>Bacillati</taxon>
        <taxon>Actinomycetota</taxon>
        <taxon>Actinomycetes</taxon>
        <taxon>Mycobacteriales</taxon>
        <taxon>Mycobacteriaceae</taxon>
        <taxon>Mycobacterium</taxon>
    </lineage>
</organism>
<dbReference type="InterPro" id="IPR037284">
    <property type="entry name" value="SUF_FeS_clus_asmbl_SufBD_sf"/>
</dbReference>
<dbReference type="PANTHER" id="PTHR30508">
    <property type="entry name" value="FES CLUSTER ASSEMBLY PROTEIN SUF"/>
    <property type="match status" value="1"/>
</dbReference>
<dbReference type="EMBL" id="AP022581">
    <property type="protein sequence ID" value="BBX96032.1"/>
    <property type="molecule type" value="Genomic_DNA"/>
</dbReference>
<dbReference type="InterPro" id="IPR004860">
    <property type="entry name" value="LAGLIDADG_dom"/>
</dbReference>
<dbReference type="Pfam" id="PF14528">
    <property type="entry name" value="LAGLIDADG_3"/>
    <property type="match status" value="1"/>
</dbReference>
<proteinExistence type="inferred from homology"/>
<reference evidence="5 6" key="1">
    <citation type="journal article" date="2019" name="Emerg. Microbes Infect.">
        <title>Comprehensive subspecies identification of 175 nontuberculous mycobacteria species based on 7547 genomic profiles.</title>
        <authorList>
            <person name="Matsumoto Y."/>
            <person name="Kinjo T."/>
            <person name="Motooka D."/>
            <person name="Nabeya D."/>
            <person name="Jung N."/>
            <person name="Uechi K."/>
            <person name="Horii T."/>
            <person name="Iida T."/>
            <person name="Fujita J."/>
            <person name="Nakamura S."/>
        </authorList>
    </citation>
    <scope>NUCLEOTIDE SEQUENCE [LARGE SCALE GENOMIC DNA]</scope>
    <source>
        <strain evidence="5 6">JCM 15657</strain>
    </source>
</reference>
<name>A0A7I7NHC3_9MYCO</name>
<dbReference type="InterPro" id="IPR055346">
    <property type="entry name" value="Fe-S_cluster_assembly_SufBD"/>
</dbReference>
<dbReference type="PROSITE" id="PS50817">
    <property type="entry name" value="INTEIN_N_TER"/>
    <property type="match status" value="1"/>
</dbReference>
<dbReference type="InterPro" id="IPR030934">
    <property type="entry name" value="Intein_C"/>
</dbReference>
<dbReference type="InterPro" id="IPR000825">
    <property type="entry name" value="SUF_FeS_clus_asmbl_SufBD_core"/>
</dbReference>
<dbReference type="SUPFAM" id="SSF55608">
    <property type="entry name" value="Homing endonucleases"/>
    <property type="match status" value="1"/>
</dbReference>
<protein>
    <recommendedName>
        <fullName evidence="4">DOD-type homing endonuclease domain-containing protein</fullName>
    </recommendedName>
</protein>
<dbReference type="SMART" id="SM00306">
    <property type="entry name" value="HintN"/>
    <property type="match status" value="1"/>
</dbReference>
<dbReference type="CDD" id="cd00081">
    <property type="entry name" value="Hint"/>
    <property type="match status" value="2"/>
</dbReference>
<dbReference type="InterPro" id="IPR006142">
    <property type="entry name" value="INTEIN"/>
</dbReference>
<dbReference type="OrthoDB" id="9803529at2"/>
<dbReference type="PANTHER" id="PTHR30508:SF1">
    <property type="entry name" value="UPF0051 PROTEIN ABCI8, CHLOROPLASTIC-RELATED"/>
    <property type="match status" value="1"/>
</dbReference>
<dbReference type="Proteomes" id="UP000466396">
    <property type="component" value="Chromosome"/>
</dbReference>
<dbReference type="NCBIfam" id="TIGR01980">
    <property type="entry name" value="sufB"/>
    <property type="match status" value="1"/>
</dbReference>
<keyword evidence="2" id="KW-0651">Protein splicing</keyword>
<dbReference type="InterPro" id="IPR027434">
    <property type="entry name" value="Homing_endonucl"/>
</dbReference>
<dbReference type="RefSeq" id="WP_139822642.1">
    <property type="nucleotide sequence ID" value="NZ_AP022581.1"/>
</dbReference>
<comment type="similarity">
    <text evidence="3">Belongs to the iron-sulfur cluster assembly SufBD family.</text>
</comment>
<dbReference type="GO" id="GO:0016539">
    <property type="term" value="P:intein-mediated protein splicing"/>
    <property type="evidence" value="ECO:0007669"/>
    <property type="project" value="InterPro"/>
</dbReference>
<keyword evidence="6" id="KW-1185">Reference proteome</keyword>
<evidence type="ECO:0000313" key="6">
    <source>
        <dbReference type="Proteomes" id="UP000466396"/>
    </source>
</evidence>
<dbReference type="InterPro" id="IPR006141">
    <property type="entry name" value="Intein_N"/>
</dbReference>